<name>A0ABX3NFJ4_9GAMM</name>
<gene>
    <name evidence="2" type="ORF">B5J93_12220</name>
</gene>
<evidence type="ECO:0000313" key="2">
    <source>
        <dbReference type="EMBL" id="OPH34081.1"/>
    </source>
</evidence>
<organism evidence="2 3">
    <name type="scientific">Moraxella equi</name>
    <dbReference type="NCBI Taxonomy" id="60442"/>
    <lineage>
        <taxon>Bacteria</taxon>
        <taxon>Pseudomonadati</taxon>
        <taxon>Pseudomonadota</taxon>
        <taxon>Gammaproteobacteria</taxon>
        <taxon>Moraxellales</taxon>
        <taxon>Moraxellaceae</taxon>
        <taxon>Moraxella</taxon>
    </lineage>
</organism>
<protein>
    <submittedName>
        <fullName evidence="2">Uncharacterized protein</fullName>
    </submittedName>
</protein>
<comment type="caution">
    <text evidence="2">The sequence shown here is derived from an EMBL/GenBank/DDBJ whole genome shotgun (WGS) entry which is preliminary data.</text>
</comment>
<feature type="region of interest" description="Disordered" evidence="1">
    <location>
        <begin position="54"/>
        <end position="80"/>
    </location>
</feature>
<dbReference type="Proteomes" id="UP000190777">
    <property type="component" value="Unassembled WGS sequence"/>
</dbReference>
<dbReference type="EMBL" id="MXAP01000149">
    <property type="protein sequence ID" value="OPH34081.1"/>
    <property type="molecule type" value="Genomic_DNA"/>
</dbReference>
<sequence>MMTVLVGATNAVAQIIGKVRQNLQRQSGINNQHTQHPIIHPKSAKRAIRQALPHPKAHDGDGIGAWASGVEELDNGRVGR</sequence>
<evidence type="ECO:0000313" key="3">
    <source>
        <dbReference type="Proteomes" id="UP000190777"/>
    </source>
</evidence>
<accession>A0ABX3NFJ4</accession>
<evidence type="ECO:0000256" key="1">
    <source>
        <dbReference type="SAM" id="MobiDB-lite"/>
    </source>
</evidence>
<proteinExistence type="predicted"/>
<keyword evidence="3" id="KW-1185">Reference proteome</keyword>
<reference evidence="2 3" key="1">
    <citation type="submission" date="2017-03" db="EMBL/GenBank/DDBJ databases">
        <title>Draft genome sequence of Moraxella equi CCUG 4950T type strain.</title>
        <authorList>
            <person name="Salva-Serra F."/>
            <person name="Engstrom-Jakobsson H."/>
            <person name="Thorell K."/>
            <person name="Jaen-Luchoro D."/>
            <person name="Gonzales-Siles L."/>
            <person name="Karlsson R."/>
            <person name="Yazdan S."/>
            <person name="Boulund F."/>
            <person name="Johnning A."/>
            <person name="Engstrand L."/>
            <person name="Kristiansson E."/>
            <person name="Moore E."/>
        </authorList>
    </citation>
    <scope>NUCLEOTIDE SEQUENCE [LARGE SCALE GENOMIC DNA]</scope>
    <source>
        <strain evidence="2 3">CCUG 4950</strain>
    </source>
</reference>